<evidence type="ECO:0000256" key="1">
    <source>
        <dbReference type="ARBA" id="ARBA00022898"/>
    </source>
</evidence>
<dbReference type="Gene3D" id="3.90.1150.10">
    <property type="entry name" value="Aspartate Aminotransferase, domain 1"/>
    <property type="match status" value="1"/>
</dbReference>
<organism evidence="3 4">
    <name type="scientific">Stigmatella aurantiaca</name>
    <dbReference type="NCBI Taxonomy" id="41"/>
    <lineage>
        <taxon>Bacteria</taxon>
        <taxon>Pseudomonadati</taxon>
        <taxon>Myxococcota</taxon>
        <taxon>Myxococcia</taxon>
        <taxon>Myxococcales</taxon>
        <taxon>Cystobacterineae</taxon>
        <taxon>Archangiaceae</taxon>
        <taxon>Stigmatella</taxon>
    </lineage>
</organism>
<sequence length="395" mass="43630">MSVSPFRAHWSLAPDIVYLNHGAYGACPTAVLQVQSELRAHLEASPMRFFVREYEGRLDEARTALASFLDADPEDLSFVSNATSGVNAVLRSLRFAPGDELLTTDHEYNASRNALDWVASRSGAQVVTAALPWPSPTPAAVVEAVLARVTPRTRLFLVDHITSQTALVLPLQELVQALRARGVETLVDGAHAPGQVPLSLRTLNAGYYTGNCHKWLCAPKGAAFLHVRKELQEDLKPLSVSHGHNSPRQDRSRFRLDFDWTGTADPTPALCVPHALRTLERMLPGGWPALMADNHAKALAARKLLCERLGVQPHCPDEMVGSMATVALPDGYPTPPPPPYYRDPLQDRLITEHHIEVPIIAWPQAPQRHLRLSAQLYNTHTEYQRLAEALEALLR</sequence>
<dbReference type="Proteomes" id="UP000182719">
    <property type="component" value="Unassembled WGS sequence"/>
</dbReference>
<dbReference type="OrthoDB" id="9804366at2"/>
<evidence type="ECO:0000313" key="3">
    <source>
        <dbReference type="EMBL" id="SEM94034.1"/>
    </source>
</evidence>
<proteinExistence type="predicted"/>
<name>A0A1H8CHZ6_STIAU</name>
<dbReference type="InterPro" id="IPR000192">
    <property type="entry name" value="Aminotrans_V_dom"/>
</dbReference>
<evidence type="ECO:0000313" key="4">
    <source>
        <dbReference type="Proteomes" id="UP000182719"/>
    </source>
</evidence>
<gene>
    <name evidence="3" type="ORF">SAMN05444354_12656</name>
</gene>
<dbReference type="InterPro" id="IPR015421">
    <property type="entry name" value="PyrdxlP-dep_Trfase_major"/>
</dbReference>
<dbReference type="InterPro" id="IPR015424">
    <property type="entry name" value="PyrdxlP-dep_Trfase"/>
</dbReference>
<keyword evidence="4" id="KW-1185">Reference proteome</keyword>
<dbReference type="InterPro" id="IPR015422">
    <property type="entry name" value="PyrdxlP-dep_Trfase_small"/>
</dbReference>
<keyword evidence="1" id="KW-0663">Pyridoxal phosphate</keyword>
<feature type="domain" description="Aminotransferase class V" evidence="2">
    <location>
        <begin position="17"/>
        <end position="241"/>
    </location>
</feature>
<dbReference type="PANTHER" id="PTHR43092">
    <property type="entry name" value="L-CYSTEINE DESULFHYDRASE"/>
    <property type="match status" value="1"/>
</dbReference>
<dbReference type="AlphaFoldDB" id="A0A1H8CHZ6"/>
<dbReference type="Gene3D" id="3.40.640.10">
    <property type="entry name" value="Type I PLP-dependent aspartate aminotransferase-like (Major domain)"/>
    <property type="match status" value="1"/>
</dbReference>
<dbReference type="RefSeq" id="WP_075010573.1">
    <property type="nucleotide sequence ID" value="NZ_FOAP01000026.1"/>
</dbReference>
<reference evidence="4" key="1">
    <citation type="submission" date="2016-10" db="EMBL/GenBank/DDBJ databases">
        <authorList>
            <person name="Varghese N."/>
            <person name="Submissions S."/>
        </authorList>
    </citation>
    <scope>NUCLEOTIDE SEQUENCE [LARGE SCALE GENOMIC DNA]</scope>
    <source>
        <strain evidence="4">DSM 17044</strain>
    </source>
</reference>
<dbReference type="SUPFAM" id="SSF53383">
    <property type="entry name" value="PLP-dependent transferases"/>
    <property type="match status" value="1"/>
</dbReference>
<dbReference type="PANTHER" id="PTHR43092:SF2">
    <property type="entry name" value="HERCYNYLCYSTEINE SULFOXIDE LYASE"/>
    <property type="match status" value="1"/>
</dbReference>
<protein>
    <submittedName>
        <fullName evidence="3">Isopenicillin-N epimerase</fullName>
    </submittedName>
</protein>
<accession>A0A1H8CHZ6</accession>
<dbReference type="Pfam" id="PF00266">
    <property type="entry name" value="Aminotran_5"/>
    <property type="match status" value="1"/>
</dbReference>
<dbReference type="EMBL" id="FOAP01000026">
    <property type="protein sequence ID" value="SEM94034.1"/>
    <property type="molecule type" value="Genomic_DNA"/>
</dbReference>
<evidence type="ECO:0000259" key="2">
    <source>
        <dbReference type="Pfam" id="PF00266"/>
    </source>
</evidence>